<dbReference type="GO" id="GO:0005886">
    <property type="term" value="C:plasma membrane"/>
    <property type="evidence" value="ECO:0007669"/>
    <property type="project" value="TreeGrafter"/>
</dbReference>
<protein>
    <recommendedName>
        <fullName evidence="7">Ras GEF</fullName>
    </recommendedName>
</protein>
<dbReference type="InterPro" id="IPR008937">
    <property type="entry name" value="Ras-like_GEF"/>
</dbReference>
<evidence type="ECO:0008006" key="7">
    <source>
        <dbReference type="Google" id="ProtNLM"/>
    </source>
</evidence>
<keyword evidence="1 2" id="KW-0344">Guanine-nucleotide releasing factor</keyword>
<proteinExistence type="predicted"/>
<dbReference type="CDD" id="cd06224">
    <property type="entry name" value="REM"/>
    <property type="match status" value="1"/>
</dbReference>
<dbReference type="InterPro" id="IPR023578">
    <property type="entry name" value="Ras_GEF_dom_sf"/>
</dbReference>
<keyword evidence="6" id="KW-1185">Reference proteome</keyword>
<dbReference type="InterPro" id="IPR036964">
    <property type="entry name" value="RASGEF_cat_dom_sf"/>
</dbReference>
<gene>
    <name evidence="5" type="ORF">G6F64_011066</name>
</gene>
<dbReference type="PROSITE" id="PS50009">
    <property type="entry name" value="RASGEF_CAT"/>
    <property type="match status" value="1"/>
</dbReference>
<evidence type="ECO:0000259" key="4">
    <source>
        <dbReference type="PROSITE" id="PS50212"/>
    </source>
</evidence>
<dbReference type="GO" id="GO:0005085">
    <property type="term" value="F:guanyl-nucleotide exchange factor activity"/>
    <property type="evidence" value="ECO:0007669"/>
    <property type="project" value="UniProtKB-KW"/>
</dbReference>
<sequence length="360" mass="41718">MVPIFLTFYRRFMKPIELVSHLIERFENDGYLPQPTEQQKRIHAILLLWLSHYWNDFYAPQPRKRLSCFLNQISTHYPFISHSLTPFTTEPPVNDPDCDWGSHSSSPCLNPPDPEFAGGQIDWMTPKEDLFIKTSDRHLAQQLTLIESQLFCPSIAHFNFVSAWVSTMIVSEARMSRRANVLTRWMSIASELRQLNNYNTLMAVLAGINNASVLRLRETRQLVDPKVIKDFEGLESLMSTNGSYCLYRQALEETKGAGIPYLGVHHQDLISIDEANKDFRQDGSIHWNKFKLMGKTIMLMMKFKYVAYPIEPDFKLLSFIADYPILSDEAQYKRSIQIEPKTTANTTTTSRLKGLWQRLK</sequence>
<evidence type="ECO:0000313" key="6">
    <source>
        <dbReference type="Proteomes" id="UP000716291"/>
    </source>
</evidence>
<dbReference type="SMART" id="SM00147">
    <property type="entry name" value="RasGEF"/>
    <property type="match status" value="1"/>
</dbReference>
<dbReference type="Gene3D" id="1.10.840.10">
    <property type="entry name" value="Ras guanine-nucleotide exchange factors catalytic domain"/>
    <property type="match status" value="1"/>
</dbReference>
<feature type="domain" description="Ras-GEF" evidence="3">
    <location>
        <begin position="113"/>
        <end position="341"/>
    </location>
</feature>
<dbReference type="PANTHER" id="PTHR23113">
    <property type="entry name" value="GUANINE NUCLEOTIDE EXCHANGE FACTOR"/>
    <property type="match status" value="1"/>
</dbReference>
<dbReference type="Proteomes" id="UP000716291">
    <property type="component" value="Unassembled WGS sequence"/>
</dbReference>
<comment type="caution">
    <text evidence="5">The sequence shown here is derived from an EMBL/GenBank/DDBJ whole genome shotgun (WGS) entry which is preliminary data.</text>
</comment>
<evidence type="ECO:0000313" key="5">
    <source>
        <dbReference type="EMBL" id="KAG1302278.1"/>
    </source>
</evidence>
<feature type="domain" description="N-terminal Ras-GEF" evidence="4">
    <location>
        <begin position="1"/>
        <end position="92"/>
    </location>
</feature>
<accession>A0A9P6X0E2</accession>
<dbReference type="AlphaFoldDB" id="A0A9P6X0E2"/>
<dbReference type="OrthoDB" id="546434at2759"/>
<dbReference type="Pfam" id="PF00617">
    <property type="entry name" value="RasGEF"/>
    <property type="match status" value="1"/>
</dbReference>
<dbReference type="GO" id="GO:0007265">
    <property type="term" value="P:Ras protein signal transduction"/>
    <property type="evidence" value="ECO:0007669"/>
    <property type="project" value="TreeGrafter"/>
</dbReference>
<evidence type="ECO:0000256" key="1">
    <source>
        <dbReference type="ARBA" id="ARBA00022658"/>
    </source>
</evidence>
<dbReference type="EMBL" id="JAANQT010002525">
    <property type="protein sequence ID" value="KAG1302278.1"/>
    <property type="molecule type" value="Genomic_DNA"/>
</dbReference>
<dbReference type="PROSITE" id="PS50212">
    <property type="entry name" value="RASGEF_NTER"/>
    <property type="match status" value="1"/>
</dbReference>
<organism evidence="5 6">
    <name type="scientific">Rhizopus oryzae</name>
    <name type="common">Mucormycosis agent</name>
    <name type="synonym">Rhizopus arrhizus var. delemar</name>
    <dbReference type="NCBI Taxonomy" id="64495"/>
    <lineage>
        <taxon>Eukaryota</taxon>
        <taxon>Fungi</taxon>
        <taxon>Fungi incertae sedis</taxon>
        <taxon>Mucoromycota</taxon>
        <taxon>Mucoromycotina</taxon>
        <taxon>Mucoromycetes</taxon>
        <taxon>Mucorales</taxon>
        <taxon>Mucorineae</taxon>
        <taxon>Rhizopodaceae</taxon>
        <taxon>Rhizopus</taxon>
    </lineage>
</organism>
<name>A0A9P6X0E2_RHIOR</name>
<evidence type="ECO:0000259" key="3">
    <source>
        <dbReference type="PROSITE" id="PS50009"/>
    </source>
</evidence>
<dbReference type="InterPro" id="IPR001895">
    <property type="entry name" value="RASGEF_cat_dom"/>
</dbReference>
<dbReference type="Pfam" id="PF00618">
    <property type="entry name" value="RasGEF_N"/>
    <property type="match status" value="1"/>
</dbReference>
<dbReference type="Gene3D" id="1.20.870.10">
    <property type="entry name" value="Son of sevenless (SoS) protein Chain: S domain 1"/>
    <property type="match status" value="1"/>
</dbReference>
<dbReference type="InterPro" id="IPR000651">
    <property type="entry name" value="Ras-like_Gua-exchang_fac_N"/>
</dbReference>
<dbReference type="SUPFAM" id="SSF48366">
    <property type="entry name" value="Ras GEF"/>
    <property type="match status" value="1"/>
</dbReference>
<evidence type="ECO:0000256" key="2">
    <source>
        <dbReference type="PROSITE-ProRule" id="PRU00168"/>
    </source>
</evidence>
<dbReference type="PANTHER" id="PTHR23113:SF348">
    <property type="entry name" value="GUANYL-NUCLEOTIDE EXCHANGE FACTOR RASGEF, PUTATIVE (AFU_ORTHOLOGUE AFUA_1G04700)-RELATED"/>
    <property type="match status" value="1"/>
</dbReference>
<reference evidence="5" key="1">
    <citation type="journal article" date="2020" name="Microb. Genom.">
        <title>Genetic diversity of clinical and environmental Mucorales isolates obtained from an investigation of mucormycosis cases among solid organ transplant recipients.</title>
        <authorList>
            <person name="Nguyen M.H."/>
            <person name="Kaul D."/>
            <person name="Muto C."/>
            <person name="Cheng S.J."/>
            <person name="Richter R.A."/>
            <person name="Bruno V.M."/>
            <person name="Liu G."/>
            <person name="Beyhan S."/>
            <person name="Sundermann A.J."/>
            <person name="Mounaud S."/>
            <person name="Pasculle A.W."/>
            <person name="Nierman W.C."/>
            <person name="Driscoll E."/>
            <person name="Cumbie R."/>
            <person name="Clancy C.J."/>
            <person name="Dupont C.L."/>
        </authorList>
    </citation>
    <scope>NUCLEOTIDE SEQUENCE</scope>
    <source>
        <strain evidence="5">GL11</strain>
    </source>
</reference>